<sequence length="300" mass="32814">MGVIVVLIGWHGISSVNVVIGLRNLGDRCFAVVFGIAVTLLCRLDTVLHEGQTILLPSARVGGVSSTLSLRMLYNHGCCVSGLIGVYELTQEVVTAECCALCGRLAVYPGRVKYETASVKRWPRGPVRVATPCSLASSSSSSNSEMRPRAMARAVNAVRGAGRHRMTKHDYELIVTYLEVPENFAAVTGSGRKIKVGGRNLTKTTAFGHMAVSLCAQGFTLCNGNKMGKKVMRYVEMYKKARIFYLSTGAGLTDDDIAAGLSFEQKMERMCHFFYRMHALYDARCRDVKVSVEKALGLWL</sequence>
<protein>
    <submittedName>
        <fullName evidence="1">Uncharacterized protein</fullName>
    </submittedName>
</protein>
<dbReference type="EMBL" id="JBJQOH010000007">
    <property type="protein sequence ID" value="KAL3678313.1"/>
    <property type="molecule type" value="Genomic_DNA"/>
</dbReference>
<accession>A0ABD3GGL0</accession>
<organism evidence="1 2">
    <name type="scientific">Riccia sorocarpa</name>
    <dbReference type="NCBI Taxonomy" id="122646"/>
    <lineage>
        <taxon>Eukaryota</taxon>
        <taxon>Viridiplantae</taxon>
        <taxon>Streptophyta</taxon>
        <taxon>Embryophyta</taxon>
        <taxon>Marchantiophyta</taxon>
        <taxon>Marchantiopsida</taxon>
        <taxon>Marchantiidae</taxon>
        <taxon>Marchantiales</taxon>
        <taxon>Ricciaceae</taxon>
        <taxon>Riccia</taxon>
    </lineage>
</organism>
<gene>
    <name evidence="1" type="ORF">R1sor_021269</name>
</gene>
<keyword evidence="2" id="KW-1185">Reference proteome</keyword>
<reference evidence="1 2" key="1">
    <citation type="submission" date="2024-09" db="EMBL/GenBank/DDBJ databases">
        <title>Chromosome-scale assembly of Riccia sorocarpa.</title>
        <authorList>
            <person name="Paukszto L."/>
        </authorList>
    </citation>
    <scope>NUCLEOTIDE SEQUENCE [LARGE SCALE GENOMIC DNA]</scope>
    <source>
        <strain evidence="1">LP-2024</strain>
        <tissue evidence="1">Aerial parts of the thallus</tissue>
    </source>
</reference>
<proteinExistence type="predicted"/>
<comment type="caution">
    <text evidence="1">The sequence shown here is derived from an EMBL/GenBank/DDBJ whole genome shotgun (WGS) entry which is preliminary data.</text>
</comment>
<name>A0ABD3GGL0_9MARC</name>
<evidence type="ECO:0000313" key="2">
    <source>
        <dbReference type="Proteomes" id="UP001633002"/>
    </source>
</evidence>
<dbReference type="Proteomes" id="UP001633002">
    <property type="component" value="Unassembled WGS sequence"/>
</dbReference>
<dbReference type="AlphaFoldDB" id="A0ABD3GGL0"/>
<evidence type="ECO:0000313" key="1">
    <source>
        <dbReference type="EMBL" id="KAL3678313.1"/>
    </source>
</evidence>